<evidence type="ECO:0000313" key="3">
    <source>
        <dbReference type="EMBL" id="PWR01987.1"/>
    </source>
</evidence>
<protein>
    <submittedName>
        <fullName evidence="3">Cyclase</fullName>
    </submittedName>
</protein>
<evidence type="ECO:0000259" key="2">
    <source>
        <dbReference type="Pfam" id="PF03992"/>
    </source>
</evidence>
<keyword evidence="1" id="KW-0732">Signal</keyword>
<dbReference type="EMBL" id="QGKU01000044">
    <property type="protein sequence ID" value="PWR01987.1"/>
    <property type="molecule type" value="Genomic_DNA"/>
</dbReference>
<dbReference type="Proteomes" id="UP000245680">
    <property type="component" value="Unassembled WGS sequence"/>
</dbReference>
<dbReference type="InterPro" id="IPR011008">
    <property type="entry name" value="Dimeric_a/b-barrel"/>
</dbReference>
<feature type="signal peptide" evidence="1">
    <location>
        <begin position="1"/>
        <end position="24"/>
    </location>
</feature>
<dbReference type="Pfam" id="PF03992">
    <property type="entry name" value="ABM"/>
    <property type="match status" value="1"/>
</dbReference>
<accession>A0A2V2LFL8</accession>
<organism evidence="3 4">
    <name type="scientific">Meridianimarinicoccus roseus</name>
    <dbReference type="NCBI Taxonomy" id="2072018"/>
    <lineage>
        <taxon>Bacteria</taxon>
        <taxon>Pseudomonadati</taxon>
        <taxon>Pseudomonadota</taxon>
        <taxon>Alphaproteobacteria</taxon>
        <taxon>Rhodobacterales</taxon>
        <taxon>Paracoccaceae</taxon>
        <taxon>Meridianimarinicoccus</taxon>
    </lineage>
</organism>
<gene>
    <name evidence="3" type="ORF">DKT77_13905</name>
</gene>
<dbReference type="SUPFAM" id="SSF54909">
    <property type="entry name" value="Dimeric alpha+beta barrel"/>
    <property type="match status" value="1"/>
</dbReference>
<dbReference type="Gene3D" id="3.30.70.100">
    <property type="match status" value="1"/>
</dbReference>
<dbReference type="RefSeq" id="WP_109812296.1">
    <property type="nucleotide sequence ID" value="NZ_QGKU01000044.1"/>
</dbReference>
<sequence>MTILARLTLTVAVALILSTPPLLAQEKGPVVAIISHPVADYPKWRALYDEVKPMRDAAGLISQKVFRAPGDPNMVVLIHEFETLEGAQALFASPELKAAMQDAGVTAPPTVILGVSAD</sequence>
<name>A0A2V2LFL8_9RHOB</name>
<proteinExistence type="predicted"/>
<feature type="chain" id="PRO_5015965908" evidence="1">
    <location>
        <begin position="25"/>
        <end position="118"/>
    </location>
</feature>
<dbReference type="OrthoDB" id="7726846at2"/>
<evidence type="ECO:0000256" key="1">
    <source>
        <dbReference type="SAM" id="SignalP"/>
    </source>
</evidence>
<comment type="caution">
    <text evidence="3">The sequence shown here is derived from an EMBL/GenBank/DDBJ whole genome shotgun (WGS) entry which is preliminary data.</text>
</comment>
<keyword evidence="4" id="KW-1185">Reference proteome</keyword>
<feature type="domain" description="ABM" evidence="2">
    <location>
        <begin position="45"/>
        <end position="101"/>
    </location>
</feature>
<reference evidence="3 4" key="1">
    <citation type="submission" date="2018-05" db="EMBL/GenBank/DDBJ databases">
        <title>Rhodobacteraceae gen. nov., sp. nov. isolated from sea water.</title>
        <authorList>
            <person name="Ren Y."/>
        </authorList>
    </citation>
    <scope>NUCLEOTIDE SEQUENCE [LARGE SCALE GENOMIC DNA]</scope>
    <source>
        <strain evidence="3 4">TG-679</strain>
    </source>
</reference>
<evidence type="ECO:0000313" key="4">
    <source>
        <dbReference type="Proteomes" id="UP000245680"/>
    </source>
</evidence>
<dbReference type="InterPro" id="IPR007138">
    <property type="entry name" value="ABM_dom"/>
</dbReference>
<dbReference type="AlphaFoldDB" id="A0A2V2LFL8"/>